<dbReference type="PROSITE" id="PS51197">
    <property type="entry name" value="HTH_RRF2_2"/>
    <property type="match status" value="1"/>
</dbReference>
<dbReference type="Gene3D" id="1.10.10.10">
    <property type="entry name" value="Winged helix-like DNA-binding domain superfamily/Winged helix DNA-binding domain"/>
    <property type="match status" value="1"/>
</dbReference>
<evidence type="ECO:0000256" key="1">
    <source>
        <dbReference type="ARBA" id="ARBA00023125"/>
    </source>
</evidence>
<dbReference type="NCBIfam" id="TIGR00738">
    <property type="entry name" value="rrf2_super"/>
    <property type="match status" value="1"/>
</dbReference>
<dbReference type="PANTHER" id="PTHR33221:SF4">
    <property type="entry name" value="HTH-TYPE TRANSCRIPTIONAL REPRESSOR NSRR"/>
    <property type="match status" value="1"/>
</dbReference>
<dbReference type="GO" id="GO:0005829">
    <property type="term" value="C:cytosol"/>
    <property type="evidence" value="ECO:0007669"/>
    <property type="project" value="TreeGrafter"/>
</dbReference>
<gene>
    <name evidence="2" type="ORF">FEF65_12220</name>
</gene>
<dbReference type="AlphaFoldDB" id="A0A5R9GFH1"/>
<dbReference type="OrthoDB" id="9795923at2"/>
<dbReference type="Proteomes" id="UP000306585">
    <property type="component" value="Unassembled WGS sequence"/>
</dbReference>
<keyword evidence="1" id="KW-0238">DNA-binding</keyword>
<dbReference type="EMBL" id="VBRY01000013">
    <property type="protein sequence ID" value="TLS65731.1"/>
    <property type="molecule type" value="Genomic_DNA"/>
</dbReference>
<comment type="caution">
    <text evidence="2">The sequence shown here is derived from an EMBL/GenBank/DDBJ whole genome shotgun (WGS) entry which is preliminary data.</text>
</comment>
<organism evidence="2 3">
    <name type="scientific">Mariprofundus erugo</name>
    <dbReference type="NCBI Taxonomy" id="2528639"/>
    <lineage>
        <taxon>Bacteria</taxon>
        <taxon>Pseudomonadati</taxon>
        <taxon>Pseudomonadota</taxon>
        <taxon>Candidatius Mariprofundia</taxon>
        <taxon>Mariprofundales</taxon>
        <taxon>Mariprofundaceae</taxon>
        <taxon>Mariprofundus</taxon>
    </lineage>
</organism>
<dbReference type="GO" id="GO:0003677">
    <property type="term" value="F:DNA binding"/>
    <property type="evidence" value="ECO:0007669"/>
    <property type="project" value="UniProtKB-KW"/>
</dbReference>
<reference evidence="2 3" key="1">
    <citation type="journal article" date="2019" name="Appl. Environ. Microbiol.">
        <title>Environmental Evidence and Genomic Insight of Iron-oxidizing Bacteria Preference Towards More Corrosion Resistant Stainless Steel at Higher Salinities.</title>
        <authorList>
            <person name="Garrison C.E."/>
            <person name="Price K.A."/>
            <person name="Field E.K."/>
        </authorList>
    </citation>
    <scope>NUCLEOTIDE SEQUENCE [LARGE SCALE GENOMIC DNA]</scope>
    <source>
        <strain evidence="2 3">P3</strain>
    </source>
</reference>
<dbReference type="Pfam" id="PF02082">
    <property type="entry name" value="Rrf2"/>
    <property type="match status" value="1"/>
</dbReference>
<evidence type="ECO:0000313" key="2">
    <source>
        <dbReference type="EMBL" id="TLS65731.1"/>
    </source>
</evidence>
<keyword evidence="3" id="KW-1185">Reference proteome</keyword>
<dbReference type="InterPro" id="IPR036388">
    <property type="entry name" value="WH-like_DNA-bd_sf"/>
</dbReference>
<proteinExistence type="predicted"/>
<accession>A0A5R9GFH1</accession>
<dbReference type="SUPFAM" id="SSF46785">
    <property type="entry name" value="Winged helix' DNA-binding domain"/>
    <property type="match status" value="1"/>
</dbReference>
<dbReference type="PANTHER" id="PTHR33221">
    <property type="entry name" value="WINGED HELIX-TURN-HELIX TRANSCRIPTIONAL REGULATOR, RRF2 FAMILY"/>
    <property type="match status" value="1"/>
</dbReference>
<dbReference type="RefSeq" id="WP_138240110.1">
    <property type="nucleotide sequence ID" value="NZ_VBRY01000013.1"/>
</dbReference>
<dbReference type="InterPro" id="IPR036390">
    <property type="entry name" value="WH_DNA-bd_sf"/>
</dbReference>
<dbReference type="InterPro" id="IPR000944">
    <property type="entry name" value="Tscrpt_reg_Rrf2"/>
</dbReference>
<protein>
    <submittedName>
        <fullName evidence="2">Rrf2 family transcriptional regulator</fullName>
    </submittedName>
</protein>
<evidence type="ECO:0000313" key="3">
    <source>
        <dbReference type="Proteomes" id="UP000306585"/>
    </source>
</evidence>
<sequence length="158" mass="17663">MQLTQYTDYSLRVLLYLGLFPERRCTITEIADAYLINRNHLVKVVHNLSLDGWITTTRGKSGGMVLAFRPEQINIGSVIQRTEPHMNLLECFDHECNTCPITSACILKHGLYKARKAFTDVLCSYTLADVLVQPESLIALLDSTRSSATTQAIVTTAD</sequence>
<dbReference type="GO" id="GO:0003700">
    <property type="term" value="F:DNA-binding transcription factor activity"/>
    <property type="evidence" value="ECO:0007669"/>
    <property type="project" value="TreeGrafter"/>
</dbReference>
<name>A0A5R9GFH1_9PROT</name>